<dbReference type="Proteomes" id="UP001221898">
    <property type="component" value="Unassembled WGS sequence"/>
</dbReference>
<accession>A0AAD7SEV0</accession>
<keyword evidence="2" id="KW-1185">Reference proteome</keyword>
<evidence type="ECO:0000313" key="1">
    <source>
        <dbReference type="EMBL" id="KAJ8401088.1"/>
    </source>
</evidence>
<dbReference type="EMBL" id="JAINUG010000073">
    <property type="protein sequence ID" value="KAJ8401088.1"/>
    <property type="molecule type" value="Genomic_DNA"/>
</dbReference>
<reference evidence="1" key="1">
    <citation type="journal article" date="2023" name="Science">
        <title>Genome structures resolve the early diversification of teleost fishes.</title>
        <authorList>
            <person name="Parey E."/>
            <person name="Louis A."/>
            <person name="Montfort J."/>
            <person name="Bouchez O."/>
            <person name="Roques C."/>
            <person name="Iampietro C."/>
            <person name="Lluch J."/>
            <person name="Castinel A."/>
            <person name="Donnadieu C."/>
            <person name="Desvignes T."/>
            <person name="Floi Bucao C."/>
            <person name="Jouanno E."/>
            <person name="Wen M."/>
            <person name="Mejri S."/>
            <person name="Dirks R."/>
            <person name="Jansen H."/>
            <person name="Henkel C."/>
            <person name="Chen W.J."/>
            <person name="Zahm M."/>
            <person name="Cabau C."/>
            <person name="Klopp C."/>
            <person name="Thompson A.W."/>
            <person name="Robinson-Rechavi M."/>
            <person name="Braasch I."/>
            <person name="Lecointre G."/>
            <person name="Bobe J."/>
            <person name="Postlethwait J.H."/>
            <person name="Berthelot C."/>
            <person name="Roest Crollius H."/>
            <person name="Guiguen Y."/>
        </authorList>
    </citation>
    <scope>NUCLEOTIDE SEQUENCE</scope>
    <source>
        <strain evidence="1">NC1722</strain>
    </source>
</reference>
<organism evidence="1 2">
    <name type="scientific">Aldrovandia affinis</name>
    <dbReference type="NCBI Taxonomy" id="143900"/>
    <lineage>
        <taxon>Eukaryota</taxon>
        <taxon>Metazoa</taxon>
        <taxon>Chordata</taxon>
        <taxon>Craniata</taxon>
        <taxon>Vertebrata</taxon>
        <taxon>Euteleostomi</taxon>
        <taxon>Actinopterygii</taxon>
        <taxon>Neopterygii</taxon>
        <taxon>Teleostei</taxon>
        <taxon>Notacanthiformes</taxon>
        <taxon>Halosauridae</taxon>
        <taxon>Aldrovandia</taxon>
    </lineage>
</organism>
<comment type="caution">
    <text evidence="1">The sequence shown here is derived from an EMBL/GenBank/DDBJ whole genome shotgun (WGS) entry which is preliminary data.</text>
</comment>
<dbReference type="AlphaFoldDB" id="A0AAD7SEV0"/>
<proteinExistence type="predicted"/>
<name>A0AAD7SEV0_9TELE</name>
<sequence>MAPQPPRRGEMMQAVCGDRVTGWGARQVWGQVHSRRHFGHIRPQSCEARDPGPFDPAGRWRSGTAGLSGALWRRPQVGPGFRCFESTSRTSTPHSPER</sequence>
<protein>
    <submittedName>
        <fullName evidence="1">Uncharacterized protein</fullName>
    </submittedName>
</protein>
<gene>
    <name evidence="1" type="ORF">AAFF_G00390450</name>
</gene>
<evidence type="ECO:0000313" key="2">
    <source>
        <dbReference type="Proteomes" id="UP001221898"/>
    </source>
</evidence>